<dbReference type="EMBL" id="FWYF01000003">
    <property type="protein sequence ID" value="SMD36708.1"/>
    <property type="molecule type" value="Genomic_DNA"/>
</dbReference>
<protein>
    <submittedName>
        <fullName evidence="4">Aryl sulfotransferase</fullName>
    </submittedName>
</protein>
<dbReference type="AlphaFoldDB" id="A0A1W2GK34"/>
<proteinExistence type="inferred from homology"/>
<organism evidence="4 5">
    <name type="scientific">Reichenbachiella faecimaris</name>
    <dbReference type="NCBI Taxonomy" id="692418"/>
    <lineage>
        <taxon>Bacteria</taxon>
        <taxon>Pseudomonadati</taxon>
        <taxon>Bacteroidota</taxon>
        <taxon>Cytophagia</taxon>
        <taxon>Cytophagales</taxon>
        <taxon>Reichenbachiellaceae</taxon>
        <taxon>Reichenbachiella</taxon>
    </lineage>
</organism>
<dbReference type="InterPro" id="IPR000863">
    <property type="entry name" value="Sulfotransferase_dom"/>
</dbReference>
<accession>A0A1W2GK34</accession>
<evidence type="ECO:0000256" key="2">
    <source>
        <dbReference type="ARBA" id="ARBA00022679"/>
    </source>
</evidence>
<gene>
    <name evidence="4" type="ORF">SAMN04488029_3031</name>
</gene>
<dbReference type="Pfam" id="PF00685">
    <property type="entry name" value="Sulfotransfer_1"/>
    <property type="match status" value="1"/>
</dbReference>
<dbReference type="GO" id="GO:0008146">
    <property type="term" value="F:sulfotransferase activity"/>
    <property type="evidence" value="ECO:0007669"/>
    <property type="project" value="InterPro"/>
</dbReference>
<evidence type="ECO:0000313" key="4">
    <source>
        <dbReference type="EMBL" id="SMD36708.1"/>
    </source>
</evidence>
<keyword evidence="2 4" id="KW-0808">Transferase</keyword>
<dbReference type="InterPro" id="IPR027417">
    <property type="entry name" value="P-loop_NTPase"/>
</dbReference>
<evidence type="ECO:0000259" key="3">
    <source>
        <dbReference type="Pfam" id="PF00685"/>
    </source>
</evidence>
<keyword evidence="5" id="KW-1185">Reference proteome</keyword>
<dbReference type="Gene3D" id="3.40.50.300">
    <property type="entry name" value="P-loop containing nucleotide triphosphate hydrolases"/>
    <property type="match status" value="1"/>
</dbReference>
<dbReference type="OrthoDB" id="1437579at2"/>
<sequence>MNIKDSTEYKGLGVLFEILLRISRPFRVVSKKISRAADRLKFMQYKMIFGERDEDIYVVTHPKSGTTLTQMILYQLTTEGGLDFDHIYDVSPWIRNASFRRQDPIDLPSPRIIKSHDNYEEFDKKTKGRFIFVYRDGMDVSVSLYHQNKNYNNKDLKFDKFVDSFIKSKSWFKYSKSWLKNKNKFPILYIRYEDLIEKKENEIQRIIEFCNIKSSEDQIQRALHLSSFETMKMHEDKFGNQPKEKHQVFNQFIREGKSGEGKVALSDNQQNLYKKHHKKILEPIESTVFGNCTR</sequence>
<dbReference type="STRING" id="692418.SAMN04488029_3031"/>
<evidence type="ECO:0000256" key="1">
    <source>
        <dbReference type="ARBA" id="ARBA00005771"/>
    </source>
</evidence>
<evidence type="ECO:0000313" key="5">
    <source>
        <dbReference type="Proteomes" id="UP000192472"/>
    </source>
</evidence>
<reference evidence="4 5" key="1">
    <citation type="submission" date="2017-04" db="EMBL/GenBank/DDBJ databases">
        <authorList>
            <person name="Afonso C.L."/>
            <person name="Miller P.J."/>
            <person name="Scott M.A."/>
            <person name="Spackman E."/>
            <person name="Goraichik I."/>
            <person name="Dimitrov K.M."/>
            <person name="Suarez D.L."/>
            <person name="Swayne D.E."/>
        </authorList>
    </citation>
    <scope>NUCLEOTIDE SEQUENCE [LARGE SCALE GENOMIC DNA]</scope>
    <source>
        <strain evidence="4 5">DSM 26133</strain>
    </source>
</reference>
<name>A0A1W2GK34_REIFA</name>
<dbReference type="PANTHER" id="PTHR11783">
    <property type="entry name" value="SULFOTRANSFERASE SULT"/>
    <property type="match status" value="1"/>
</dbReference>
<dbReference type="Proteomes" id="UP000192472">
    <property type="component" value="Unassembled WGS sequence"/>
</dbReference>
<feature type="domain" description="Sulfotransferase" evidence="3">
    <location>
        <begin position="53"/>
        <end position="278"/>
    </location>
</feature>
<comment type="similarity">
    <text evidence="1">Belongs to the sulfotransferase 1 family.</text>
</comment>
<dbReference type="RefSeq" id="WP_084373673.1">
    <property type="nucleotide sequence ID" value="NZ_FWYF01000003.1"/>
</dbReference>
<dbReference type="SUPFAM" id="SSF52540">
    <property type="entry name" value="P-loop containing nucleoside triphosphate hydrolases"/>
    <property type="match status" value="1"/>
</dbReference>